<proteinExistence type="predicted"/>
<sequence>MPSTRGPLALSSHPSPFARVQQAAHHHRARSPTPATPSACKPNHPTMLPGVAFYEAVATFLDAAWSKLDDSPRVHDGMSWIYYDNIQYISNASNVVKIAWADVQPAFEKPAHTDTATYTGVDWTKPFPGESIDGFQAHLRIANDVPFPESVEHGVFTELAAITYSLPESMTKDGLPMAMDPSWYICQHYMVTTKVDPTKPVDHACGFLPDECRADLEASLAEEWGIHGPEGLCGRFALEYVPLSCQDYLGWITQDVTAYGSDLLKDADVARAAALEEVSQGSWMLGTGYVDAGNVTAYYAASNRTYIVGTVFGYRFSVEEERRHTPRLSLACLRPEWVEPPQPTAVAEAASATPLVLGSSSGP</sequence>
<organism evidence="2 3">
    <name type="scientific">Colletotrichum tofieldiae</name>
    <dbReference type="NCBI Taxonomy" id="708197"/>
    <lineage>
        <taxon>Eukaryota</taxon>
        <taxon>Fungi</taxon>
        <taxon>Dikarya</taxon>
        <taxon>Ascomycota</taxon>
        <taxon>Pezizomycotina</taxon>
        <taxon>Sordariomycetes</taxon>
        <taxon>Hypocreomycetidae</taxon>
        <taxon>Glomerellales</taxon>
        <taxon>Glomerellaceae</taxon>
        <taxon>Colletotrichum</taxon>
        <taxon>Colletotrichum spaethianum species complex</taxon>
    </lineage>
</organism>
<protein>
    <submittedName>
        <fullName evidence="2">Uncharacterized protein</fullName>
    </submittedName>
</protein>
<dbReference type="EMBL" id="LFIV01000155">
    <property type="protein sequence ID" value="KZL67094.1"/>
    <property type="molecule type" value="Genomic_DNA"/>
</dbReference>
<keyword evidence="3" id="KW-1185">Reference proteome</keyword>
<evidence type="ECO:0000313" key="3">
    <source>
        <dbReference type="Proteomes" id="UP000076552"/>
    </source>
</evidence>
<dbReference type="STRING" id="708197.A0A166PRT3"/>
<name>A0A166PRT3_9PEZI</name>
<dbReference type="Proteomes" id="UP000076552">
    <property type="component" value="Unassembled WGS sequence"/>
</dbReference>
<dbReference type="AlphaFoldDB" id="A0A166PRT3"/>
<comment type="caution">
    <text evidence="2">The sequence shown here is derived from an EMBL/GenBank/DDBJ whole genome shotgun (WGS) entry which is preliminary data.</text>
</comment>
<reference evidence="2 3" key="1">
    <citation type="submission" date="2015-06" db="EMBL/GenBank/DDBJ databases">
        <title>Survival trade-offs in plant roots during colonization by closely related pathogenic and mutualistic fungi.</title>
        <authorList>
            <person name="Hacquard S."/>
            <person name="Kracher B."/>
            <person name="Hiruma K."/>
            <person name="Weinman A."/>
            <person name="Muench P."/>
            <person name="Garrido Oter R."/>
            <person name="Ver Loren van Themaat E."/>
            <person name="Dallerey J.-F."/>
            <person name="Damm U."/>
            <person name="Henrissat B."/>
            <person name="Lespinet O."/>
            <person name="Thon M."/>
            <person name="Kemen E."/>
            <person name="McHardy A.C."/>
            <person name="Schulze-Lefert P."/>
            <person name="O'Connell R.J."/>
        </authorList>
    </citation>
    <scope>NUCLEOTIDE SEQUENCE [LARGE SCALE GENOMIC DNA]</scope>
    <source>
        <strain evidence="2 3">0861</strain>
    </source>
</reference>
<evidence type="ECO:0000313" key="2">
    <source>
        <dbReference type="EMBL" id="KZL67094.1"/>
    </source>
</evidence>
<accession>A0A166PRT3</accession>
<gene>
    <name evidence="2" type="ORF">CT0861_04061</name>
</gene>
<evidence type="ECO:0000256" key="1">
    <source>
        <dbReference type="SAM" id="MobiDB-lite"/>
    </source>
</evidence>
<feature type="region of interest" description="Disordered" evidence="1">
    <location>
        <begin position="23"/>
        <end position="42"/>
    </location>
</feature>